<dbReference type="InterPro" id="IPR001048">
    <property type="entry name" value="Asp/Glu/Uridylate_kinase"/>
</dbReference>
<protein>
    <submittedName>
        <fullName evidence="2">Molybdenum storage protein subunit alpha</fullName>
    </submittedName>
</protein>
<evidence type="ECO:0000259" key="1">
    <source>
        <dbReference type="Pfam" id="PF00696"/>
    </source>
</evidence>
<dbReference type="Gene3D" id="3.40.1160.10">
    <property type="entry name" value="Acetylglutamate kinase-like"/>
    <property type="match status" value="1"/>
</dbReference>
<name>A0ABW4F7Z2_9PSEU</name>
<feature type="domain" description="Aspartate/glutamate/uridylate kinase" evidence="1">
    <location>
        <begin position="47"/>
        <end position="203"/>
    </location>
</feature>
<gene>
    <name evidence="2" type="ORF">ACFSJD_34070</name>
</gene>
<sequence>MTKPGATSAEPVAAKDVPSLLMRQTLLDRELVRPVEGPVIRVLPWLRVVAIGGSTIMDRGREAVIPLVGELRAALAEHRMLILTGAGVRARHILGVGLDLGMPTGVLGGLAATEAEQNAHLLAALLAADGVSYLPHGTVANQLATHLSASRAVVANAYPPYGVHEFPPPVGKIPPHRSDAGAFLLADAYGVAQLVYVKDVDGVPGGAAGGTNGFGTRIAVGELLGRDRAELPVDPLVLELMTRAKHVREIQVVNGLVPGNLTLALAGKNVGTVIHAD</sequence>
<keyword evidence="3" id="KW-1185">Reference proteome</keyword>
<organism evidence="2 3">
    <name type="scientific">Pseudonocardia yunnanensis</name>
    <dbReference type="NCBI Taxonomy" id="58107"/>
    <lineage>
        <taxon>Bacteria</taxon>
        <taxon>Bacillati</taxon>
        <taxon>Actinomycetota</taxon>
        <taxon>Actinomycetes</taxon>
        <taxon>Pseudonocardiales</taxon>
        <taxon>Pseudonocardiaceae</taxon>
        <taxon>Pseudonocardia</taxon>
    </lineage>
</organism>
<dbReference type="EMBL" id="JBHUCO010000045">
    <property type="protein sequence ID" value="MFD1522564.1"/>
    <property type="molecule type" value="Genomic_DNA"/>
</dbReference>
<evidence type="ECO:0000313" key="3">
    <source>
        <dbReference type="Proteomes" id="UP001597114"/>
    </source>
</evidence>
<dbReference type="RefSeq" id="WP_344723914.1">
    <property type="nucleotide sequence ID" value="NZ_BAAAUS010000023.1"/>
</dbReference>
<accession>A0ABW4F7Z2</accession>
<dbReference type="Pfam" id="PF00696">
    <property type="entry name" value="AA_kinase"/>
    <property type="match status" value="1"/>
</dbReference>
<dbReference type="InterPro" id="IPR036393">
    <property type="entry name" value="AceGlu_kinase-like_sf"/>
</dbReference>
<dbReference type="Proteomes" id="UP001597114">
    <property type="component" value="Unassembled WGS sequence"/>
</dbReference>
<comment type="caution">
    <text evidence="2">The sequence shown here is derived from an EMBL/GenBank/DDBJ whole genome shotgun (WGS) entry which is preliminary data.</text>
</comment>
<reference evidence="3" key="1">
    <citation type="journal article" date="2019" name="Int. J. Syst. Evol. Microbiol.">
        <title>The Global Catalogue of Microorganisms (GCM) 10K type strain sequencing project: providing services to taxonomists for standard genome sequencing and annotation.</title>
        <authorList>
            <consortium name="The Broad Institute Genomics Platform"/>
            <consortium name="The Broad Institute Genome Sequencing Center for Infectious Disease"/>
            <person name="Wu L."/>
            <person name="Ma J."/>
        </authorList>
    </citation>
    <scope>NUCLEOTIDE SEQUENCE [LARGE SCALE GENOMIC DNA]</scope>
    <source>
        <strain evidence="3">CCM 7043</strain>
    </source>
</reference>
<proteinExistence type="predicted"/>
<dbReference type="SUPFAM" id="SSF53633">
    <property type="entry name" value="Carbamate kinase-like"/>
    <property type="match status" value="1"/>
</dbReference>
<evidence type="ECO:0000313" key="2">
    <source>
        <dbReference type="EMBL" id="MFD1522564.1"/>
    </source>
</evidence>